<evidence type="ECO:0000259" key="9">
    <source>
        <dbReference type="Pfam" id="PF12806"/>
    </source>
</evidence>
<dbReference type="InterPro" id="IPR013786">
    <property type="entry name" value="AcylCoA_DH/ox_N"/>
</dbReference>
<dbReference type="SUPFAM" id="SSF56645">
    <property type="entry name" value="Acyl-CoA dehydrogenase NM domain-like"/>
    <property type="match status" value="1"/>
</dbReference>
<comment type="similarity">
    <text evidence="2 5">Belongs to the acyl-CoA dehydrogenase family.</text>
</comment>
<evidence type="ECO:0000256" key="2">
    <source>
        <dbReference type="ARBA" id="ARBA00009347"/>
    </source>
</evidence>
<organism evidence="10 11">
    <name type="scientific">Sphingopyxis macrogoltabida</name>
    <name type="common">Sphingomonas macrogoltabidus</name>
    <dbReference type="NCBI Taxonomy" id="33050"/>
    <lineage>
        <taxon>Bacteria</taxon>
        <taxon>Pseudomonadati</taxon>
        <taxon>Pseudomonadota</taxon>
        <taxon>Alphaproteobacteria</taxon>
        <taxon>Sphingomonadales</taxon>
        <taxon>Sphingomonadaceae</taxon>
        <taxon>Sphingopyxis</taxon>
    </lineage>
</organism>
<name>A0AAC9FHM7_SPHMC</name>
<dbReference type="InterPro" id="IPR009100">
    <property type="entry name" value="AcylCoA_DH/oxidase_NM_dom_sf"/>
</dbReference>
<sequence length="595" mass="64089">MSLILSRADIDFLLFDWLDIDRLSSEPLYAHLDHGTYAAVIDLAERLATDVVAPVNKLADQREPEMMPDGSVVIPKEIGDALEQVRRSGLFAAAQPSELGGMQLPFVVEKAAFAWIQAASPAVSGYVLLTMAAANLLIEHGTPKQVETYAVPLLAGENFGTMCLSEPQAGSSLGDVRTKAIADGDAYRLFGNKMWISGGEHALSGSITHLVLARIEGAPPGVKGLSLFIVPRDLEQDDGSLVRNDVSLAGLNHKMGQRGTVNTLLNFGEGRYLPGGSAGAVGYLIGAEGDGLRYMFTMMNEARIGVGTSAAVIGYTGYLHALEYARSRPQGRALRDRDPDAPQIPIIGHSDVRSMLLTQKSFVEGALAFNLYCASLVDRIRCADKAEARATGLLLDLLTPIAKSWPSKFCLEANSLAIQVHGGYGYTRDYDVEQFYRDNRLNPIHEGTHGIQAIDLLGRKVSMENGAAFALLRDQIAGTAARAVICGGALAELAQIVDGFLAEVEEVTRVLLAIGDSEERLANASLYLDAVGHLVIAWIWLELMIASEAGADAFHDGKRTAGRFFIRRELPKIAPLLATLRTVDRTALDASLECF</sequence>
<dbReference type="EMBL" id="CP013345">
    <property type="protein sequence ID" value="AMU92783.1"/>
    <property type="molecule type" value="Genomic_DNA"/>
</dbReference>
<reference evidence="11" key="1">
    <citation type="submission" date="2015-11" db="EMBL/GenBank/DDBJ databases">
        <title>Complete genome sequence of a polyethylene-glycol degrader Sphingopyxis macrogoltabida 203N (NBRC 111659).</title>
        <authorList>
            <person name="Yoshiyuki O."/>
            <person name="Shouta N."/>
            <person name="Nagata Y."/>
            <person name="Numata M."/>
            <person name="Tsuchikane K."/>
            <person name="Hosoyama A."/>
            <person name="Yamazoe A."/>
            <person name="Tsuda M."/>
            <person name="Fujita N."/>
            <person name="Kawai F."/>
        </authorList>
    </citation>
    <scope>NUCLEOTIDE SEQUENCE [LARGE SCALE GENOMIC DNA]</scope>
    <source>
        <strain evidence="11">203N</strain>
        <plasmid evidence="11">unnamed1</plasmid>
    </source>
</reference>
<evidence type="ECO:0000256" key="5">
    <source>
        <dbReference type="RuleBase" id="RU362125"/>
    </source>
</evidence>
<dbReference type="SUPFAM" id="SSF47203">
    <property type="entry name" value="Acyl-CoA dehydrogenase C-terminal domain-like"/>
    <property type="match status" value="1"/>
</dbReference>
<dbReference type="Proteomes" id="UP000076088">
    <property type="component" value="Plasmid unnamed1"/>
</dbReference>
<dbReference type="RefSeq" id="WP_054735172.1">
    <property type="nucleotide sequence ID" value="NZ_CP009430.1"/>
</dbReference>
<proteinExistence type="inferred from homology"/>
<evidence type="ECO:0000256" key="3">
    <source>
        <dbReference type="ARBA" id="ARBA00022630"/>
    </source>
</evidence>
<dbReference type="GO" id="GO:0016627">
    <property type="term" value="F:oxidoreductase activity, acting on the CH-CH group of donors"/>
    <property type="evidence" value="ECO:0007669"/>
    <property type="project" value="InterPro"/>
</dbReference>
<feature type="domain" description="Acyl-CoA dehydrogenase/oxidase C-terminal" evidence="6">
    <location>
        <begin position="289"/>
        <end position="454"/>
    </location>
</feature>
<dbReference type="Gene3D" id="2.40.110.10">
    <property type="entry name" value="Butyryl-CoA Dehydrogenase, subunit A, domain 2"/>
    <property type="match status" value="1"/>
</dbReference>
<dbReference type="Pfam" id="PF12806">
    <property type="entry name" value="Acyl-CoA_dh_C"/>
    <property type="match status" value="1"/>
</dbReference>
<geneLocation type="plasmid" evidence="10 11">
    <name>unnamed1</name>
</geneLocation>
<dbReference type="InterPro" id="IPR046373">
    <property type="entry name" value="Acyl-CoA_Oxase/DH_mid-dom_sf"/>
</dbReference>
<dbReference type="KEGG" id="smaz:LH19_27495"/>
<evidence type="ECO:0000313" key="10">
    <source>
        <dbReference type="EMBL" id="AMU92783.1"/>
    </source>
</evidence>
<dbReference type="InterPro" id="IPR025878">
    <property type="entry name" value="Acyl-CoA_dh-like_C_dom"/>
</dbReference>
<keyword evidence="10" id="KW-0614">Plasmid</keyword>
<evidence type="ECO:0000259" key="8">
    <source>
        <dbReference type="Pfam" id="PF02771"/>
    </source>
</evidence>
<feature type="domain" description="Acetyl-CoA dehydrogenase-like C-terminal" evidence="9">
    <location>
        <begin position="474"/>
        <end position="590"/>
    </location>
</feature>
<evidence type="ECO:0000313" key="11">
    <source>
        <dbReference type="Proteomes" id="UP000076088"/>
    </source>
</evidence>
<keyword evidence="5" id="KW-0560">Oxidoreductase</keyword>
<comment type="cofactor">
    <cofactor evidence="1 5">
        <name>FAD</name>
        <dbReference type="ChEBI" id="CHEBI:57692"/>
    </cofactor>
</comment>
<dbReference type="Pfam" id="PF00441">
    <property type="entry name" value="Acyl-CoA_dh_1"/>
    <property type="match status" value="1"/>
</dbReference>
<evidence type="ECO:0000259" key="6">
    <source>
        <dbReference type="Pfam" id="PF00441"/>
    </source>
</evidence>
<dbReference type="Gene3D" id="1.10.540.10">
    <property type="entry name" value="Acyl-CoA dehydrogenase/oxidase, N-terminal domain"/>
    <property type="match status" value="1"/>
</dbReference>
<dbReference type="Pfam" id="PF02770">
    <property type="entry name" value="Acyl-CoA_dh_M"/>
    <property type="match status" value="1"/>
</dbReference>
<dbReference type="AlphaFoldDB" id="A0AAC9FHM7"/>
<dbReference type="PANTHER" id="PTHR42803">
    <property type="entry name" value="ACYL-COA DEHYDROGENASE"/>
    <property type="match status" value="1"/>
</dbReference>
<gene>
    <name evidence="10" type="ORF">ATM17_31485</name>
</gene>
<evidence type="ECO:0000256" key="1">
    <source>
        <dbReference type="ARBA" id="ARBA00001974"/>
    </source>
</evidence>
<keyword evidence="3 5" id="KW-0285">Flavoprotein</keyword>
<keyword evidence="11" id="KW-1185">Reference proteome</keyword>
<dbReference type="InterPro" id="IPR036250">
    <property type="entry name" value="AcylCo_DH-like_C"/>
</dbReference>
<keyword evidence="4 5" id="KW-0274">FAD</keyword>
<dbReference type="InterPro" id="IPR006091">
    <property type="entry name" value="Acyl-CoA_Oxase/DH_mid-dom"/>
</dbReference>
<dbReference type="InterPro" id="IPR009075">
    <property type="entry name" value="AcylCo_DH/oxidase_C"/>
</dbReference>
<evidence type="ECO:0000256" key="4">
    <source>
        <dbReference type="ARBA" id="ARBA00022827"/>
    </source>
</evidence>
<protein>
    <submittedName>
        <fullName evidence="10">Acyl-CoA dehydrogenase</fullName>
    </submittedName>
</protein>
<dbReference type="PANTHER" id="PTHR42803:SF3">
    <property type="entry name" value="ACYL-COA DEHYDROGENASE-RELATED"/>
    <property type="match status" value="1"/>
</dbReference>
<dbReference type="Gene3D" id="1.20.140.10">
    <property type="entry name" value="Butyryl-CoA Dehydrogenase, subunit A, domain 3"/>
    <property type="match status" value="1"/>
</dbReference>
<reference evidence="10 11" key="2">
    <citation type="journal article" date="2016" name="Genome Announc.">
        <title>Complete Genome Sequence of Sphingopyxis macrogoltabida Strain 203N (NBRC 111659), a Polyethylene Glycol Degrader.</title>
        <authorList>
            <person name="Ohtsubo Y."/>
            <person name="Nonoyama S."/>
            <person name="Nagata Y."/>
            <person name="Numata M."/>
            <person name="Tsuchikane K."/>
            <person name="Hosoyama A."/>
            <person name="Yamazoe A."/>
            <person name="Tsuda M."/>
            <person name="Fujita N."/>
            <person name="Kawai F."/>
        </authorList>
    </citation>
    <scope>NUCLEOTIDE SEQUENCE [LARGE SCALE GENOMIC DNA]</scope>
    <source>
        <strain evidence="10 11">203N</strain>
    </source>
</reference>
<feature type="domain" description="Acyl-CoA dehydrogenase/oxidase N-terminal" evidence="8">
    <location>
        <begin position="41"/>
        <end position="157"/>
    </location>
</feature>
<feature type="domain" description="Acyl-CoA oxidase/dehydrogenase middle" evidence="7">
    <location>
        <begin position="162"/>
        <end position="260"/>
    </location>
</feature>
<evidence type="ECO:0000259" key="7">
    <source>
        <dbReference type="Pfam" id="PF02770"/>
    </source>
</evidence>
<dbReference type="GO" id="GO:0050660">
    <property type="term" value="F:flavin adenine dinucleotide binding"/>
    <property type="evidence" value="ECO:0007669"/>
    <property type="project" value="InterPro"/>
</dbReference>
<dbReference type="InterPro" id="IPR052166">
    <property type="entry name" value="Diverse_Acyl-CoA_DH"/>
</dbReference>
<dbReference type="Pfam" id="PF02771">
    <property type="entry name" value="Acyl-CoA_dh_N"/>
    <property type="match status" value="1"/>
</dbReference>
<dbReference type="InterPro" id="IPR037069">
    <property type="entry name" value="AcylCoA_DH/ox_N_sf"/>
</dbReference>
<accession>A0AAC9FHM7</accession>